<evidence type="ECO:0000256" key="5">
    <source>
        <dbReference type="ARBA" id="ARBA00023004"/>
    </source>
</evidence>
<sequence length="152" mass="15978">MKKTIILGVTGLILAGGLLWVASTPNQGDMAGHSMTPPDTSEIAQGAAIVQVALPAELSEQAQMGKRAFEAVCADCHGANAAGRNGVAPPLIHKTYEPSHHGDYAFLAAVRNGVRSHHWDFGDMPPIEGLTDADVANVVAYVRALQRENGID</sequence>
<dbReference type="GO" id="GO:0020037">
    <property type="term" value="F:heme binding"/>
    <property type="evidence" value="ECO:0007669"/>
    <property type="project" value="InterPro"/>
</dbReference>
<dbReference type="InterPro" id="IPR009056">
    <property type="entry name" value="Cyt_c-like_dom"/>
</dbReference>
<dbReference type="EMBL" id="APGJ01000007">
    <property type="protein sequence ID" value="EYD71433.1"/>
    <property type="molecule type" value="Genomic_DNA"/>
</dbReference>
<dbReference type="GO" id="GO:0046872">
    <property type="term" value="F:metal ion binding"/>
    <property type="evidence" value="ECO:0007669"/>
    <property type="project" value="UniProtKB-KW"/>
</dbReference>
<feature type="domain" description="Cytochrome c" evidence="7">
    <location>
        <begin position="60"/>
        <end position="146"/>
    </location>
</feature>
<dbReference type="Pfam" id="PF00034">
    <property type="entry name" value="Cytochrom_C"/>
    <property type="match status" value="1"/>
</dbReference>
<dbReference type="STRING" id="1122180.Lokhon_03082"/>
<dbReference type="eggNOG" id="COG2010">
    <property type="taxonomic scope" value="Bacteria"/>
</dbReference>
<keyword evidence="4" id="KW-0249">Electron transport</keyword>
<evidence type="ECO:0000313" key="9">
    <source>
        <dbReference type="Proteomes" id="UP000025047"/>
    </source>
</evidence>
<protein>
    <submittedName>
        <fullName evidence="8">Cytochrome c family protein</fullName>
    </submittedName>
</protein>
<organism evidence="8 9">
    <name type="scientific">Limimaricola hongkongensis DSM 17492</name>
    <dbReference type="NCBI Taxonomy" id="1122180"/>
    <lineage>
        <taxon>Bacteria</taxon>
        <taxon>Pseudomonadati</taxon>
        <taxon>Pseudomonadota</taxon>
        <taxon>Alphaproteobacteria</taxon>
        <taxon>Rhodobacterales</taxon>
        <taxon>Paracoccaceae</taxon>
        <taxon>Limimaricola</taxon>
    </lineage>
</organism>
<keyword evidence="5 6" id="KW-0408">Iron</keyword>
<dbReference type="PANTHER" id="PTHR33751:SF9">
    <property type="entry name" value="CYTOCHROME C4"/>
    <property type="match status" value="1"/>
</dbReference>
<dbReference type="SUPFAM" id="SSF46626">
    <property type="entry name" value="Cytochrome c"/>
    <property type="match status" value="1"/>
</dbReference>
<dbReference type="PATRIC" id="fig|1122180.6.peg.3067"/>
<comment type="caution">
    <text evidence="8">The sequence shown here is derived from an EMBL/GenBank/DDBJ whole genome shotgun (WGS) entry which is preliminary data.</text>
</comment>
<proteinExistence type="predicted"/>
<name>A0A017HBA0_9RHOB</name>
<dbReference type="Proteomes" id="UP000025047">
    <property type="component" value="Unassembled WGS sequence"/>
</dbReference>
<dbReference type="InterPro" id="IPR036909">
    <property type="entry name" value="Cyt_c-like_dom_sf"/>
</dbReference>
<dbReference type="AlphaFoldDB" id="A0A017HBA0"/>
<evidence type="ECO:0000259" key="7">
    <source>
        <dbReference type="PROSITE" id="PS51007"/>
    </source>
</evidence>
<dbReference type="PROSITE" id="PS51007">
    <property type="entry name" value="CYTC"/>
    <property type="match status" value="1"/>
</dbReference>
<dbReference type="RefSeq" id="WP_017927519.1">
    <property type="nucleotide sequence ID" value="NZ_KB822995.1"/>
</dbReference>
<dbReference type="Gene3D" id="1.10.760.10">
    <property type="entry name" value="Cytochrome c-like domain"/>
    <property type="match status" value="1"/>
</dbReference>
<reference evidence="8 9" key="1">
    <citation type="submission" date="2013-03" db="EMBL/GenBank/DDBJ databases">
        <authorList>
            <person name="Fiebig A."/>
            <person name="Goeker M."/>
            <person name="Klenk H.-P.P."/>
        </authorList>
    </citation>
    <scope>NUCLEOTIDE SEQUENCE [LARGE SCALE GENOMIC DNA]</scope>
    <source>
        <strain evidence="8 9">DSM 17492</strain>
    </source>
</reference>
<evidence type="ECO:0000256" key="3">
    <source>
        <dbReference type="ARBA" id="ARBA00022723"/>
    </source>
</evidence>
<dbReference type="InterPro" id="IPR050597">
    <property type="entry name" value="Cytochrome_c_Oxidase_Subunit"/>
</dbReference>
<evidence type="ECO:0000313" key="8">
    <source>
        <dbReference type="EMBL" id="EYD71433.1"/>
    </source>
</evidence>
<evidence type="ECO:0000256" key="6">
    <source>
        <dbReference type="PROSITE-ProRule" id="PRU00433"/>
    </source>
</evidence>
<evidence type="ECO:0000256" key="2">
    <source>
        <dbReference type="ARBA" id="ARBA00022617"/>
    </source>
</evidence>
<evidence type="ECO:0000256" key="1">
    <source>
        <dbReference type="ARBA" id="ARBA00022448"/>
    </source>
</evidence>
<dbReference type="PANTHER" id="PTHR33751">
    <property type="entry name" value="CBB3-TYPE CYTOCHROME C OXIDASE SUBUNIT FIXP"/>
    <property type="match status" value="1"/>
</dbReference>
<keyword evidence="3 6" id="KW-0479">Metal-binding</keyword>
<keyword evidence="1" id="KW-0813">Transport</keyword>
<gene>
    <name evidence="8" type="ORF">Lokhon_03082</name>
</gene>
<dbReference type="HOGENOM" id="CLU_119069_0_0_5"/>
<dbReference type="GO" id="GO:0009055">
    <property type="term" value="F:electron transfer activity"/>
    <property type="evidence" value="ECO:0007669"/>
    <property type="project" value="InterPro"/>
</dbReference>
<accession>A0A017HBA0</accession>
<dbReference type="OrthoDB" id="7854060at2"/>
<keyword evidence="9" id="KW-1185">Reference proteome</keyword>
<keyword evidence="2 6" id="KW-0349">Heme</keyword>
<evidence type="ECO:0000256" key="4">
    <source>
        <dbReference type="ARBA" id="ARBA00022982"/>
    </source>
</evidence>